<protein>
    <submittedName>
        <fullName evidence="1">Uncharacterized protein</fullName>
    </submittedName>
</protein>
<gene>
    <name evidence="1" type="ORF">CEE69_08545</name>
</gene>
<reference evidence="1 2" key="1">
    <citation type="submission" date="2017-06" db="EMBL/GenBank/DDBJ databases">
        <title>Description of Rhodopirellula bahusiensis sp. nov.</title>
        <authorList>
            <person name="Kizina J."/>
            <person name="Harder J."/>
        </authorList>
    </citation>
    <scope>NUCLEOTIDE SEQUENCE [LARGE SCALE GENOMIC DNA]</scope>
    <source>
        <strain evidence="1 2">SWK21</strain>
    </source>
</reference>
<dbReference type="OrthoDB" id="280622at2"/>
<organism evidence="1 2">
    <name type="scientific">Rhodopirellula bahusiensis</name>
    <dbReference type="NCBI Taxonomy" id="2014065"/>
    <lineage>
        <taxon>Bacteria</taxon>
        <taxon>Pseudomonadati</taxon>
        <taxon>Planctomycetota</taxon>
        <taxon>Planctomycetia</taxon>
        <taxon>Pirellulales</taxon>
        <taxon>Pirellulaceae</taxon>
        <taxon>Rhodopirellula</taxon>
    </lineage>
</organism>
<dbReference type="AlphaFoldDB" id="A0A2G1W9D2"/>
<proteinExistence type="predicted"/>
<evidence type="ECO:0000313" key="1">
    <source>
        <dbReference type="EMBL" id="PHQ35655.1"/>
    </source>
</evidence>
<evidence type="ECO:0000313" key="2">
    <source>
        <dbReference type="Proteomes" id="UP000225740"/>
    </source>
</evidence>
<accession>A0A2G1W9D2</accession>
<dbReference type="Proteomes" id="UP000225740">
    <property type="component" value="Unassembled WGS sequence"/>
</dbReference>
<dbReference type="EMBL" id="NIZW01000006">
    <property type="protein sequence ID" value="PHQ35655.1"/>
    <property type="molecule type" value="Genomic_DNA"/>
</dbReference>
<sequence length="262" mass="29504">MAGRGLRYTLGILWCRIVPAWCLRYRCMEIVRLGAPANAHGLAHRTEAGAYLARKVDSRDEIEAVERVTLYQRSPPQRASEPSNNNISSEPSFQAYGLFLDESREPNLSSSDQVHPEKVIVGGVWLAAKRFDESDLHLQIELSEHQHWLFAARLLPNVRGRGAYSTLLHEVLSSSVLPDPKKAVAVWAAINPANHRSMRAHARFQIANAGRIHVLRIGPFAISWRGRTSIRPMMTMNPKWTFRGSESPIRLRIGTDQSADRV</sequence>
<name>A0A2G1W9D2_9BACT</name>
<keyword evidence="2" id="KW-1185">Reference proteome</keyword>
<comment type="caution">
    <text evidence="1">The sequence shown here is derived from an EMBL/GenBank/DDBJ whole genome shotgun (WGS) entry which is preliminary data.</text>
</comment>